<dbReference type="SMART" id="SM00906">
    <property type="entry name" value="Fungal_trans"/>
    <property type="match status" value="1"/>
</dbReference>
<name>A0A166W0T6_9PEZI</name>
<evidence type="ECO:0000313" key="8">
    <source>
        <dbReference type="EMBL" id="KZL75178.1"/>
    </source>
</evidence>
<dbReference type="AlphaFoldDB" id="A0A166W0T6"/>
<dbReference type="PANTHER" id="PTHR47338">
    <property type="entry name" value="ZN(II)2CYS6 TRANSCRIPTION FACTOR (EUROFUNG)-RELATED"/>
    <property type="match status" value="1"/>
</dbReference>
<dbReference type="InterPro" id="IPR036864">
    <property type="entry name" value="Zn2-C6_fun-type_DNA-bd_sf"/>
</dbReference>
<sequence length="630" mass="67554">MALLLTPRDRYASEAKAPQACASCRKMKRKCDKSLPACGLCARMERRCDYAEPLAHPAPTADDFAALQLKLLDLESRLNQAGSTSSPSSTTNAGVGATGPGHSHSLDPASGSASGSGDRDSSMEDTPITAAAYTSVEPLWDQAAAAQYPPDVFLDISIFEMLGQSLPRPVIDIPAEVLEQIGDGAAVQQTVNAYFANIHPWLPIVSKKRMHTGTALAQGGPDLAMLFLAMRLATARPTPGVAPAHLGVYRAAKRFLSLLENGGATSLMALQSMVLVAYFEYSHGVYPAAWLTIASCVRYADFLGLPGFREGNMLLKSPTTWTEMEERSRTWWAILVLDRIICLGNKKRYLSPEPQDNETFPVDDEAWVPPLLFFSFSSLPDVTAREADPIQDGGCVGRAAHYTITSPPPSSPSPFSSLCRSALLAGKVISHIRKAISDHRQNPAASTAAALAEATSLSAALSSTAESLPRGVPFLAPRCVLISAAILLHDSYCCPAGPDGRLRSQEETAQQIHSVAALTNASKDVAVLAEELLLFILSTEKADSGDGDGVGDISPLILDALYGAAGTLAWLIREEGSVQHEDGLNSIKRCLERLGGRWRLAGEYGRMLEQQEFALMMQNKGHSAMRTMTM</sequence>
<dbReference type="SUPFAM" id="SSF57701">
    <property type="entry name" value="Zn2/Cys6 DNA-binding domain"/>
    <property type="match status" value="1"/>
</dbReference>
<feature type="domain" description="Zn(2)-C6 fungal-type" evidence="7">
    <location>
        <begin position="20"/>
        <end position="50"/>
    </location>
</feature>
<keyword evidence="2" id="KW-0479">Metal-binding</keyword>
<dbReference type="PROSITE" id="PS50048">
    <property type="entry name" value="ZN2_CY6_FUNGAL_2"/>
    <property type="match status" value="1"/>
</dbReference>
<gene>
    <name evidence="8" type="ORF">CT0861_04318</name>
</gene>
<comment type="subcellular location">
    <subcellularLocation>
        <location evidence="1">Nucleus</location>
    </subcellularLocation>
</comment>
<keyword evidence="4" id="KW-0804">Transcription</keyword>
<protein>
    <submittedName>
        <fullName evidence="8">Fungal specific transcription factor domain-containing protein</fullName>
    </submittedName>
</protein>
<keyword evidence="5" id="KW-0539">Nucleus</keyword>
<feature type="region of interest" description="Disordered" evidence="6">
    <location>
        <begin position="79"/>
        <end position="124"/>
    </location>
</feature>
<evidence type="ECO:0000256" key="3">
    <source>
        <dbReference type="ARBA" id="ARBA00023015"/>
    </source>
</evidence>
<dbReference type="Pfam" id="PF00172">
    <property type="entry name" value="Zn_clus"/>
    <property type="match status" value="1"/>
</dbReference>
<dbReference type="Gene3D" id="4.10.240.10">
    <property type="entry name" value="Zn(2)-C6 fungal-type DNA-binding domain"/>
    <property type="match status" value="1"/>
</dbReference>
<dbReference type="Pfam" id="PF04082">
    <property type="entry name" value="Fungal_trans"/>
    <property type="match status" value="1"/>
</dbReference>
<proteinExistence type="predicted"/>
<dbReference type="SMART" id="SM00066">
    <property type="entry name" value="GAL4"/>
    <property type="match status" value="1"/>
</dbReference>
<dbReference type="STRING" id="708197.A0A166W0T6"/>
<dbReference type="Proteomes" id="UP000076552">
    <property type="component" value="Unassembled WGS sequence"/>
</dbReference>
<dbReference type="GO" id="GO:0003677">
    <property type="term" value="F:DNA binding"/>
    <property type="evidence" value="ECO:0007669"/>
    <property type="project" value="InterPro"/>
</dbReference>
<accession>A0A166W0T6</accession>
<evidence type="ECO:0000256" key="2">
    <source>
        <dbReference type="ARBA" id="ARBA00022723"/>
    </source>
</evidence>
<evidence type="ECO:0000256" key="6">
    <source>
        <dbReference type="SAM" id="MobiDB-lite"/>
    </source>
</evidence>
<dbReference type="GO" id="GO:0008270">
    <property type="term" value="F:zinc ion binding"/>
    <property type="evidence" value="ECO:0007669"/>
    <property type="project" value="InterPro"/>
</dbReference>
<keyword evidence="9" id="KW-1185">Reference proteome</keyword>
<dbReference type="InterPro" id="IPR001138">
    <property type="entry name" value="Zn2Cys6_DnaBD"/>
</dbReference>
<dbReference type="GO" id="GO:0005634">
    <property type="term" value="C:nucleus"/>
    <property type="evidence" value="ECO:0007669"/>
    <property type="project" value="UniProtKB-SubCell"/>
</dbReference>
<dbReference type="InterPro" id="IPR007219">
    <property type="entry name" value="XnlR_reg_dom"/>
</dbReference>
<feature type="compositionally biased region" description="Low complexity" evidence="6">
    <location>
        <begin position="106"/>
        <end position="116"/>
    </location>
</feature>
<dbReference type="InterPro" id="IPR050815">
    <property type="entry name" value="TF_fung"/>
</dbReference>
<dbReference type="GO" id="GO:0006351">
    <property type="term" value="P:DNA-templated transcription"/>
    <property type="evidence" value="ECO:0007669"/>
    <property type="project" value="InterPro"/>
</dbReference>
<feature type="compositionally biased region" description="Polar residues" evidence="6">
    <location>
        <begin position="79"/>
        <end position="93"/>
    </location>
</feature>
<dbReference type="EMBL" id="LFIV01000026">
    <property type="protein sequence ID" value="KZL75178.1"/>
    <property type="molecule type" value="Genomic_DNA"/>
</dbReference>
<evidence type="ECO:0000259" key="7">
    <source>
        <dbReference type="PROSITE" id="PS50048"/>
    </source>
</evidence>
<dbReference type="PANTHER" id="PTHR47338:SF20">
    <property type="entry name" value="ZN(II)2CYS6 TRANSCRIPTION FACTOR (EUROFUNG)"/>
    <property type="match status" value="1"/>
</dbReference>
<dbReference type="GO" id="GO:0000981">
    <property type="term" value="F:DNA-binding transcription factor activity, RNA polymerase II-specific"/>
    <property type="evidence" value="ECO:0007669"/>
    <property type="project" value="InterPro"/>
</dbReference>
<dbReference type="CDD" id="cd12148">
    <property type="entry name" value="fungal_TF_MHR"/>
    <property type="match status" value="1"/>
</dbReference>
<reference evidence="8 9" key="1">
    <citation type="submission" date="2015-06" db="EMBL/GenBank/DDBJ databases">
        <title>Survival trade-offs in plant roots during colonization by closely related pathogenic and mutualistic fungi.</title>
        <authorList>
            <person name="Hacquard S."/>
            <person name="Kracher B."/>
            <person name="Hiruma K."/>
            <person name="Weinman A."/>
            <person name="Muench P."/>
            <person name="Garrido Oter R."/>
            <person name="Ver Loren van Themaat E."/>
            <person name="Dallerey J.-F."/>
            <person name="Damm U."/>
            <person name="Henrissat B."/>
            <person name="Lespinet O."/>
            <person name="Thon M."/>
            <person name="Kemen E."/>
            <person name="McHardy A.C."/>
            <person name="Schulze-Lefert P."/>
            <person name="O'Connell R.J."/>
        </authorList>
    </citation>
    <scope>NUCLEOTIDE SEQUENCE [LARGE SCALE GENOMIC DNA]</scope>
    <source>
        <strain evidence="8 9">0861</strain>
    </source>
</reference>
<dbReference type="PROSITE" id="PS00463">
    <property type="entry name" value="ZN2_CY6_FUNGAL_1"/>
    <property type="match status" value="1"/>
</dbReference>
<evidence type="ECO:0000256" key="4">
    <source>
        <dbReference type="ARBA" id="ARBA00023163"/>
    </source>
</evidence>
<dbReference type="CDD" id="cd00067">
    <property type="entry name" value="GAL4"/>
    <property type="match status" value="1"/>
</dbReference>
<keyword evidence="3" id="KW-0805">Transcription regulation</keyword>
<comment type="caution">
    <text evidence="8">The sequence shown here is derived from an EMBL/GenBank/DDBJ whole genome shotgun (WGS) entry which is preliminary data.</text>
</comment>
<evidence type="ECO:0000256" key="1">
    <source>
        <dbReference type="ARBA" id="ARBA00004123"/>
    </source>
</evidence>
<evidence type="ECO:0000313" key="9">
    <source>
        <dbReference type="Proteomes" id="UP000076552"/>
    </source>
</evidence>
<organism evidence="8 9">
    <name type="scientific">Colletotrichum tofieldiae</name>
    <dbReference type="NCBI Taxonomy" id="708197"/>
    <lineage>
        <taxon>Eukaryota</taxon>
        <taxon>Fungi</taxon>
        <taxon>Dikarya</taxon>
        <taxon>Ascomycota</taxon>
        <taxon>Pezizomycotina</taxon>
        <taxon>Sordariomycetes</taxon>
        <taxon>Hypocreomycetidae</taxon>
        <taxon>Glomerellales</taxon>
        <taxon>Glomerellaceae</taxon>
        <taxon>Colletotrichum</taxon>
        <taxon>Colletotrichum spaethianum species complex</taxon>
    </lineage>
</organism>
<evidence type="ECO:0000256" key="5">
    <source>
        <dbReference type="ARBA" id="ARBA00023242"/>
    </source>
</evidence>